<proteinExistence type="predicted"/>
<keyword evidence="3" id="KW-1185">Reference proteome</keyword>
<accession>A0A7Y9UVX5</accession>
<comment type="caution">
    <text evidence="2">The sequence shown here is derived from an EMBL/GenBank/DDBJ whole genome shotgun (WGS) entry which is preliminary data.</text>
</comment>
<dbReference type="AlphaFoldDB" id="A0A7Y9UVX5"/>
<dbReference type="InterPro" id="IPR007423">
    <property type="entry name" value="Sel_put"/>
</dbReference>
<evidence type="ECO:0008006" key="4">
    <source>
        <dbReference type="Google" id="ProtNLM"/>
    </source>
</evidence>
<organism evidence="2 3">
    <name type="scientific">Nocardioides daedukensis</name>
    <dbReference type="NCBI Taxonomy" id="634462"/>
    <lineage>
        <taxon>Bacteria</taxon>
        <taxon>Bacillati</taxon>
        <taxon>Actinomycetota</taxon>
        <taxon>Actinomycetes</taxon>
        <taxon>Propionibacteriales</taxon>
        <taxon>Nocardioidaceae</taxon>
        <taxon>Nocardioides</taxon>
    </lineage>
</organism>
<feature type="region of interest" description="Disordered" evidence="1">
    <location>
        <begin position="34"/>
        <end position="57"/>
    </location>
</feature>
<dbReference type="EMBL" id="JACCAA010000001">
    <property type="protein sequence ID" value="NYG59475.1"/>
    <property type="molecule type" value="Genomic_DNA"/>
</dbReference>
<dbReference type="Pfam" id="PF04328">
    <property type="entry name" value="Sel_put"/>
    <property type="match status" value="1"/>
</dbReference>
<gene>
    <name evidence="2" type="ORF">BJ980_002398</name>
</gene>
<evidence type="ECO:0000256" key="1">
    <source>
        <dbReference type="SAM" id="MobiDB-lite"/>
    </source>
</evidence>
<name>A0A7Y9UVX5_9ACTN</name>
<sequence>MRLFDEVRRLWREASGQERWERYVVRSRAAGLEPMSRRDWERRRSDHRDAHPEGRCC</sequence>
<protein>
    <recommendedName>
        <fullName evidence="4">YbdD/YjiX family protein</fullName>
    </recommendedName>
</protein>
<evidence type="ECO:0000313" key="2">
    <source>
        <dbReference type="EMBL" id="NYG59475.1"/>
    </source>
</evidence>
<dbReference type="RefSeq" id="WP_179502520.1">
    <property type="nucleotide sequence ID" value="NZ_JACCAA010000001.1"/>
</dbReference>
<feature type="compositionally biased region" description="Basic and acidic residues" evidence="1">
    <location>
        <begin position="35"/>
        <end position="57"/>
    </location>
</feature>
<evidence type="ECO:0000313" key="3">
    <source>
        <dbReference type="Proteomes" id="UP000540656"/>
    </source>
</evidence>
<dbReference type="Proteomes" id="UP000540656">
    <property type="component" value="Unassembled WGS sequence"/>
</dbReference>
<reference evidence="2 3" key="1">
    <citation type="submission" date="2020-07" db="EMBL/GenBank/DDBJ databases">
        <title>Sequencing the genomes of 1000 actinobacteria strains.</title>
        <authorList>
            <person name="Klenk H.-P."/>
        </authorList>
    </citation>
    <scope>NUCLEOTIDE SEQUENCE [LARGE SCALE GENOMIC DNA]</scope>
    <source>
        <strain evidence="2 3">DSM 23819</strain>
    </source>
</reference>